<evidence type="ECO:0000256" key="3">
    <source>
        <dbReference type="ARBA" id="ARBA00022490"/>
    </source>
</evidence>
<keyword evidence="3" id="KW-0963">Cytoplasm</keyword>
<dbReference type="NCBIfam" id="NF012200">
    <property type="entry name" value="choice_anch_D"/>
    <property type="match status" value="3"/>
</dbReference>
<gene>
    <name evidence="8" type="ORF">RM531_12945</name>
</gene>
<evidence type="ECO:0000313" key="9">
    <source>
        <dbReference type="Proteomes" id="UP001259982"/>
    </source>
</evidence>
<feature type="domain" description="HYDIN/VesB/CFA65-like Ig-like" evidence="7">
    <location>
        <begin position="539"/>
        <end position="639"/>
    </location>
</feature>
<evidence type="ECO:0000256" key="6">
    <source>
        <dbReference type="SAM" id="MobiDB-lite"/>
    </source>
</evidence>
<comment type="caution">
    <text evidence="8">The sequence shown here is derived from an EMBL/GenBank/DDBJ whole genome shotgun (WGS) entry which is preliminary data.</text>
</comment>
<evidence type="ECO:0000256" key="1">
    <source>
        <dbReference type="ARBA" id="ARBA00004138"/>
    </source>
</evidence>
<dbReference type="NCBIfam" id="NF041766">
    <property type="entry name" value="choice_anch_U"/>
    <property type="match status" value="1"/>
</dbReference>
<evidence type="ECO:0000256" key="2">
    <source>
        <dbReference type="ARBA" id="ARBA00004496"/>
    </source>
</evidence>
<feature type="domain" description="HYDIN/VesB/CFA65-like Ig-like" evidence="7">
    <location>
        <begin position="432"/>
        <end position="522"/>
    </location>
</feature>
<organism evidence="8 9">
    <name type="scientific">Spectribacter acetivorans</name>
    <dbReference type="NCBI Taxonomy" id="3075603"/>
    <lineage>
        <taxon>Bacteria</taxon>
        <taxon>Pseudomonadati</taxon>
        <taxon>Pseudomonadota</taxon>
        <taxon>Gammaproteobacteria</taxon>
        <taxon>Salinisphaerales</taxon>
        <taxon>Salinisphaeraceae</taxon>
        <taxon>Spectribacter</taxon>
    </lineage>
</organism>
<comment type="subcellular location">
    <subcellularLocation>
        <location evidence="1">Cell projection</location>
        <location evidence="1">Cilium</location>
    </subcellularLocation>
    <subcellularLocation>
        <location evidence="2">Cytoplasm</location>
    </subcellularLocation>
</comment>
<dbReference type="Pfam" id="PF22544">
    <property type="entry name" value="HYDIN_VesB_CFA65-like_Ig"/>
    <property type="match status" value="3"/>
</dbReference>
<feature type="domain" description="HYDIN/VesB/CFA65-like Ig-like" evidence="7">
    <location>
        <begin position="326"/>
        <end position="423"/>
    </location>
</feature>
<protein>
    <submittedName>
        <fullName evidence="8">Choice-of-anchor D domain-containing protein</fullName>
    </submittedName>
</protein>
<evidence type="ECO:0000256" key="4">
    <source>
        <dbReference type="ARBA" id="ARBA00023069"/>
    </source>
</evidence>
<reference evidence="8 9" key="1">
    <citation type="submission" date="2023-09" db="EMBL/GenBank/DDBJ databases">
        <authorList>
            <person name="Rey-Velasco X."/>
        </authorList>
    </citation>
    <scope>NUCLEOTIDE SEQUENCE [LARGE SCALE GENOMIC DNA]</scope>
    <source>
        <strain evidence="8 9">P385</strain>
    </source>
</reference>
<evidence type="ECO:0000256" key="5">
    <source>
        <dbReference type="ARBA" id="ARBA00023273"/>
    </source>
</evidence>
<keyword evidence="4" id="KW-0969">Cilium</keyword>
<dbReference type="InterPro" id="IPR033304">
    <property type="entry name" value="DLEC1"/>
</dbReference>
<dbReference type="Gene3D" id="2.60.40.10">
    <property type="entry name" value="Immunoglobulins"/>
    <property type="match status" value="3"/>
</dbReference>
<dbReference type="PANTHER" id="PTHR46348:SF1">
    <property type="entry name" value="DELETED IN LUNG AND ESOPHAGEAL CANCER PROTEIN 1"/>
    <property type="match status" value="1"/>
</dbReference>
<evidence type="ECO:0000259" key="7">
    <source>
        <dbReference type="Pfam" id="PF22544"/>
    </source>
</evidence>
<name>A0ABU3BAS7_9GAMM</name>
<dbReference type="InterPro" id="IPR053784">
    <property type="entry name" value="Choice_anch_U_dom"/>
</dbReference>
<evidence type="ECO:0000313" key="8">
    <source>
        <dbReference type="EMBL" id="MDT0619379.1"/>
    </source>
</evidence>
<accession>A0ABU3BAS7</accession>
<keyword evidence="5" id="KW-0966">Cell projection</keyword>
<feature type="region of interest" description="Disordered" evidence="6">
    <location>
        <begin position="806"/>
        <end position="830"/>
    </location>
</feature>
<dbReference type="InterPro" id="IPR013783">
    <property type="entry name" value="Ig-like_fold"/>
</dbReference>
<dbReference type="InterPro" id="IPR053879">
    <property type="entry name" value="HYDIN_VesB_CFA65-like_Ig"/>
</dbReference>
<dbReference type="PANTHER" id="PTHR46348">
    <property type="entry name" value="DELETED IN LUNG AND ESOPHAGEAL CANCER PROTEIN 1"/>
    <property type="match status" value="1"/>
</dbReference>
<keyword evidence="9" id="KW-1185">Reference proteome</keyword>
<dbReference type="EMBL" id="JAVRHY010000014">
    <property type="protein sequence ID" value="MDT0619379.1"/>
    <property type="molecule type" value="Genomic_DNA"/>
</dbReference>
<sequence>MALVSINLAASAATITVINDDPPGVGLNDTTSRNPVGGNPGQTLGEQRLFAFEFAAGLLGNKIASDVEILVEASLGPLACNSNSATLGRAGPRISVADFGSGQPDTFYAIALANALAGEDLQPAGTTPETDIGAEFNGNIDNNNNCLQGISWYYGVDGNAPSNTVDFPASVTHELIHGLGFVSFVNTTTGSFPSDIPTAFDRFVFDLDVGQFWPALTNAERLESVTNDGDVVFDGPLTTTNGAPSLTNGVNDGRVQIFAPSPVQGGSSIAHWDSDLLPNALMEPADTGDIDINDGIGLAACLLSDIGWNLIGNTNCPDISNSNALPVLTVSPSPVDFGIVETGMTELATVTISNGGTASLTITNIVAPGDPFAITAQECSEGGTITPGEACDITVEFSPTSTGSFSDSLNIASDGGNESIALTGDSTPEQAPVIVIDPASVEFGSITTGDSAQQSVTVRNSGNADLILGALSTPSTPFTKLASGDNCSNNTLEPAAQCMFILRFAPPRAGNFSGRITVASNDGDIAVPLSGSGQSSAMPAIEVTPAAIDFGNIGVGSNDSRGIDVRNAGSAALQISTIDTPTAPFAVTQQNCVDRTLAPGGNCRVTVRFTPTTTGNAMQSLGIVSDDAVNPNVVVSLAGNGVIDSDADGVADTIEDNAPNDGDGNDDGIPDSNQATVTSLPGARDDYVTLETDAGVFANVRAEEAPSRVELPDNITFDNGFFAFDITGLTPGASATVILLLPRPANAYYKYPADDMGSTPAVRFDFDETSNTGARVDANRVLLHLRDGGRGDADVAVNGVITDPGGPGFNIEKEDDAAGSGGGGGCTMGPSSRQRFDPTFLVLLLLATTLLGMRRSHLSV</sequence>
<proteinExistence type="predicted"/>
<dbReference type="NCBIfam" id="NF033191">
    <property type="entry name" value="JDVT-CTERM"/>
    <property type="match status" value="1"/>
</dbReference>
<dbReference type="RefSeq" id="WP_311659790.1">
    <property type="nucleotide sequence ID" value="NZ_JAVRHY010000014.1"/>
</dbReference>
<dbReference type="Proteomes" id="UP001259982">
    <property type="component" value="Unassembled WGS sequence"/>
</dbReference>